<proteinExistence type="predicted"/>
<dbReference type="Pfam" id="PF22614">
    <property type="entry name" value="Slo-like_RCK"/>
    <property type="match status" value="2"/>
</dbReference>
<evidence type="ECO:0000256" key="2">
    <source>
        <dbReference type="ARBA" id="ARBA00022448"/>
    </source>
</evidence>
<keyword evidence="4 12" id="KW-0812">Transmembrane</keyword>
<evidence type="ECO:0000256" key="11">
    <source>
        <dbReference type="ARBA" id="ARBA00034430"/>
    </source>
</evidence>
<dbReference type="Gene3D" id="3.40.50.720">
    <property type="entry name" value="NAD(P)-binding Rossmann-like Domain"/>
    <property type="match status" value="2"/>
</dbReference>
<dbReference type="Gene3D" id="1.10.287.70">
    <property type="match status" value="1"/>
</dbReference>
<dbReference type="AlphaFoldDB" id="A0A1Y1Y499"/>
<keyword evidence="3" id="KW-0633">Potassium transport</keyword>
<evidence type="ECO:0000256" key="7">
    <source>
        <dbReference type="ARBA" id="ARBA00022989"/>
    </source>
</evidence>
<keyword evidence="9 12" id="KW-0472">Membrane</keyword>
<dbReference type="Pfam" id="PF03493">
    <property type="entry name" value="BK_channel_a"/>
    <property type="match status" value="1"/>
</dbReference>
<sequence>MHVIILLFYFVFITISTVGYGDIYPESTEGKVVVVIIIILVLIILPSLISETLETFFEKQAGGGTYHPRRRDKLIVICGKFDNTARVLDILNVFFHKESSQQNLRLVLLGKGSLTREVKALLNTPSFKDRVAYLMGSPMNEEALKRAAIRSAEAVFMLSDQRASNPVIEDENNSLRTWSIHLYSPDVPIYTYNIYPSTRIFQRAVKETISSLETQQSLLAYGCIYPGAATFITNLLQHTQPINAYSLPWEAQYGLDDGRGNEIYTAKVNPIFIGRPFAIVSWKNTSRIVLNPGMEYCLKENDQCFYICQGPQEMEAVANLTSDQFNKSMDRFKAKYTSAEFDLLNAKNQRVQHSYNNPKYPEIRDDICVGVPYPPYLHAKTPLCHVVKKERKSCSEIIGADFENKKGHILICAGNMNIFNLISTLRSAHITSEEYRDIVVLRSKELSADEFNSLRSFPDIHFIQVCPFHRVLCWDKSYNVEQGSSRQHKDLVRAGVVGAEKILILKGDPTSNTEEYIDSSTIKYLSNLSTISITSQLIQAICGDLSRKFVFSGIVEERNVRLIQIASSTSDVSDELGLAHMPIYAGGRTLIFSLLDSIIFHAYYNEAILSLIRQFLGIRYKHDFDDMRLIGISSCYFCLDPLPEGFIDKSWLDLYQELAFRNGVIPVGILRAPNPKFGNQLPFVFTNPVPSVLLQPGDQIYVLRSKVLLSPFSTIAYSYLCGYVY</sequence>
<dbReference type="GO" id="GO:0005267">
    <property type="term" value="F:potassium channel activity"/>
    <property type="evidence" value="ECO:0007669"/>
    <property type="project" value="UniProtKB-KW"/>
</dbReference>
<dbReference type="PANTHER" id="PTHR10027">
    <property type="entry name" value="CALCIUM-ACTIVATED POTASSIUM CHANNEL ALPHA CHAIN"/>
    <property type="match status" value="1"/>
</dbReference>
<dbReference type="GO" id="GO:0016020">
    <property type="term" value="C:membrane"/>
    <property type="evidence" value="ECO:0007669"/>
    <property type="project" value="UniProtKB-SubCell"/>
</dbReference>
<keyword evidence="10" id="KW-0407">Ion channel</keyword>
<evidence type="ECO:0000256" key="1">
    <source>
        <dbReference type="ARBA" id="ARBA00004141"/>
    </source>
</evidence>
<evidence type="ECO:0000256" key="5">
    <source>
        <dbReference type="ARBA" id="ARBA00022826"/>
    </source>
</evidence>
<dbReference type="OrthoDB" id="297496at2759"/>
<feature type="domain" description="RCK N-terminal" evidence="16">
    <location>
        <begin position="405"/>
        <end position="464"/>
    </location>
</feature>
<feature type="chain" id="PRO_5012621139" description="Calcium-activated potassium channel BK alpha subunit domain-containing protein" evidence="13">
    <location>
        <begin position="22"/>
        <end position="725"/>
    </location>
</feature>
<keyword evidence="5" id="KW-0631">Potassium channel</keyword>
<dbReference type="InterPro" id="IPR013099">
    <property type="entry name" value="K_chnl_dom"/>
</dbReference>
<evidence type="ECO:0000259" key="16">
    <source>
        <dbReference type="Pfam" id="PF22614"/>
    </source>
</evidence>
<dbReference type="InterPro" id="IPR003929">
    <property type="entry name" value="K_chnl_BK_asu"/>
</dbReference>
<evidence type="ECO:0000256" key="10">
    <source>
        <dbReference type="ARBA" id="ARBA00023303"/>
    </source>
</evidence>
<dbReference type="PANTHER" id="PTHR10027:SF10">
    <property type="entry name" value="SLOWPOKE 2, ISOFORM D"/>
    <property type="match status" value="1"/>
</dbReference>
<evidence type="ECO:0000256" key="4">
    <source>
        <dbReference type="ARBA" id="ARBA00022692"/>
    </source>
</evidence>
<gene>
    <name evidence="17" type="ORF">K493DRAFT_303094</name>
</gene>
<feature type="domain" description="Potassium channel" evidence="15">
    <location>
        <begin position="8"/>
        <end position="54"/>
    </location>
</feature>
<feature type="signal peptide" evidence="13">
    <location>
        <begin position="1"/>
        <end position="21"/>
    </location>
</feature>
<evidence type="ECO:0000259" key="15">
    <source>
        <dbReference type="Pfam" id="PF07885"/>
    </source>
</evidence>
<evidence type="ECO:0000256" key="6">
    <source>
        <dbReference type="ARBA" id="ARBA00022958"/>
    </source>
</evidence>
<protein>
    <recommendedName>
        <fullName evidence="19">Calcium-activated potassium channel BK alpha subunit domain-containing protein</fullName>
    </recommendedName>
</protein>
<dbReference type="SUPFAM" id="SSF81324">
    <property type="entry name" value="Voltage-gated potassium channels"/>
    <property type="match status" value="1"/>
</dbReference>
<dbReference type="Proteomes" id="UP000193498">
    <property type="component" value="Unassembled WGS sequence"/>
</dbReference>
<organism evidence="17 18">
    <name type="scientific">Basidiobolus meristosporus CBS 931.73</name>
    <dbReference type="NCBI Taxonomy" id="1314790"/>
    <lineage>
        <taxon>Eukaryota</taxon>
        <taxon>Fungi</taxon>
        <taxon>Fungi incertae sedis</taxon>
        <taxon>Zoopagomycota</taxon>
        <taxon>Entomophthoromycotina</taxon>
        <taxon>Basidiobolomycetes</taxon>
        <taxon>Basidiobolales</taxon>
        <taxon>Basidiobolaceae</taxon>
        <taxon>Basidiobolus</taxon>
    </lineage>
</organism>
<comment type="caution">
    <text evidence="17">The sequence shown here is derived from an EMBL/GenBank/DDBJ whole genome shotgun (WGS) entry which is preliminary data.</text>
</comment>
<keyword evidence="6" id="KW-0630">Potassium</keyword>
<reference evidence="17 18" key="1">
    <citation type="submission" date="2016-07" db="EMBL/GenBank/DDBJ databases">
        <title>Pervasive Adenine N6-methylation of Active Genes in Fungi.</title>
        <authorList>
            <consortium name="DOE Joint Genome Institute"/>
            <person name="Mondo S.J."/>
            <person name="Dannebaum R.O."/>
            <person name="Kuo R.C."/>
            <person name="Labutti K."/>
            <person name="Haridas S."/>
            <person name="Kuo A."/>
            <person name="Salamov A."/>
            <person name="Ahrendt S.R."/>
            <person name="Lipzen A."/>
            <person name="Sullivan W."/>
            <person name="Andreopoulos W.B."/>
            <person name="Clum A."/>
            <person name="Lindquist E."/>
            <person name="Daum C."/>
            <person name="Ramamoorthy G.K."/>
            <person name="Gryganskyi A."/>
            <person name="Culley D."/>
            <person name="Magnuson J.K."/>
            <person name="James T.Y."/>
            <person name="O'Malley M.A."/>
            <person name="Stajich J.E."/>
            <person name="Spatafora J.W."/>
            <person name="Visel A."/>
            <person name="Grigoriev I.V."/>
        </authorList>
    </citation>
    <scope>NUCLEOTIDE SEQUENCE [LARGE SCALE GENOMIC DNA]</scope>
    <source>
        <strain evidence="17 18">CBS 931.73</strain>
    </source>
</reference>
<evidence type="ECO:0008006" key="19">
    <source>
        <dbReference type="Google" id="ProtNLM"/>
    </source>
</evidence>
<evidence type="ECO:0000256" key="8">
    <source>
        <dbReference type="ARBA" id="ARBA00023065"/>
    </source>
</evidence>
<evidence type="ECO:0000256" key="9">
    <source>
        <dbReference type="ARBA" id="ARBA00023136"/>
    </source>
</evidence>
<evidence type="ECO:0000256" key="13">
    <source>
        <dbReference type="SAM" id="SignalP"/>
    </source>
</evidence>
<dbReference type="InterPro" id="IPR047871">
    <property type="entry name" value="K_chnl_Slo-like"/>
</dbReference>
<comment type="subcellular location">
    <subcellularLocation>
        <location evidence="1">Membrane</location>
        <topology evidence="1">Multi-pass membrane protein</topology>
    </subcellularLocation>
</comment>
<comment type="catalytic activity">
    <reaction evidence="11">
        <text>K(+)(in) = K(+)(out)</text>
        <dbReference type="Rhea" id="RHEA:29463"/>
        <dbReference type="ChEBI" id="CHEBI:29103"/>
    </reaction>
</comment>
<dbReference type="EMBL" id="MCFE01000259">
    <property type="protein sequence ID" value="ORX92808.1"/>
    <property type="molecule type" value="Genomic_DNA"/>
</dbReference>
<dbReference type="InterPro" id="IPR003148">
    <property type="entry name" value="RCK_N"/>
</dbReference>
<keyword evidence="2" id="KW-0813">Transport</keyword>
<evidence type="ECO:0000259" key="14">
    <source>
        <dbReference type="Pfam" id="PF03493"/>
    </source>
</evidence>
<evidence type="ECO:0000256" key="3">
    <source>
        <dbReference type="ARBA" id="ARBA00022538"/>
    </source>
</evidence>
<evidence type="ECO:0000313" key="18">
    <source>
        <dbReference type="Proteomes" id="UP000193498"/>
    </source>
</evidence>
<keyword evidence="13" id="KW-0732">Signal</keyword>
<keyword evidence="8" id="KW-0406">Ion transport</keyword>
<feature type="domain" description="Calcium-activated potassium channel BK alpha subunit" evidence="14">
    <location>
        <begin position="208"/>
        <end position="282"/>
    </location>
</feature>
<name>A0A1Y1Y499_9FUNG</name>
<evidence type="ECO:0000313" key="17">
    <source>
        <dbReference type="EMBL" id="ORX92808.1"/>
    </source>
</evidence>
<dbReference type="Pfam" id="PF07885">
    <property type="entry name" value="Ion_trans_2"/>
    <property type="match status" value="1"/>
</dbReference>
<evidence type="ECO:0000256" key="12">
    <source>
        <dbReference type="SAM" id="Phobius"/>
    </source>
</evidence>
<keyword evidence="18" id="KW-1185">Reference proteome</keyword>
<accession>A0A1Y1Y499</accession>
<feature type="transmembrane region" description="Helical" evidence="12">
    <location>
        <begin position="31"/>
        <end position="49"/>
    </location>
</feature>
<keyword evidence="7 12" id="KW-1133">Transmembrane helix</keyword>
<feature type="domain" description="RCK N-terminal" evidence="16">
    <location>
        <begin position="72"/>
        <end position="191"/>
    </location>
</feature>
<dbReference type="InParanoid" id="A0A1Y1Y499"/>